<comment type="caution">
    <text evidence="2">The sequence shown here is derived from an EMBL/GenBank/DDBJ whole genome shotgun (WGS) entry which is preliminary data.</text>
</comment>
<gene>
    <name evidence="2" type="ORF">WR25_12917</name>
</gene>
<dbReference type="EMBL" id="LIAE01003847">
    <property type="protein sequence ID" value="PAV93836.1"/>
    <property type="molecule type" value="Genomic_DNA"/>
</dbReference>
<evidence type="ECO:0000313" key="2">
    <source>
        <dbReference type="EMBL" id="PAV93836.1"/>
    </source>
</evidence>
<evidence type="ECO:0000313" key="3">
    <source>
        <dbReference type="Proteomes" id="UP000218231"/>
    </source>
</evidence>
<protein>
    <submittedName>
        <fullName evidence="2">Uncharacterized protein</fullName>
    </submittedName>
</protein>
<organism evidence="2 3">
    <name type="scientific">Diploscapter pachys</name>
    <dbReference type="NCBI Taxonomy" id="2018661"/>
    <lineage>
        <taxon>Eukaryota</taxon>
        <taxon>Metazoa</taxon>
        <taxon>Ecdysozoa</taxon>
        <taxon>Nematoda</taxon>
        <taxon>Chromadorea</taxon>
        <taxon>Rhabditida</taxon>
        <taxon>Rhabditina</taxon>
        <taxon>Rhabditomorpha</taxon>
        <taxon>Rhabditoidea</taxon>
        <taxon>Rhabditidae</taxon>
        <taxon>Diploscapter</taxon>
    </lineage>
</organism>
<reference evidence="2 3" key="1">
    <citation type="journal article" date="2017" name="Curr. Biol.">
        <title>Genome architecture and evolution of a unichromosomal asexual nematode.</title>
        <authorList>
            <person name="Fradin H."/>
            <person name="Zegar C."/>
            <person name="Gutwein M."/>
            <person name="Lucas J."/>
            <person name="Kovtun M."/>
            <person name="Corcoran D."/>
            <person name="Baugh L.R."/>
            <person name="Kiontke K."/>
            <person name="Gunsalus K."/>
            <person name="Fitch D.H."/>
            <person name="Piano F."/>
        </authorList>
    </citation>
    <scope>NUCLEOTIDE SEQUENCE [LARGE SCALE GENOMIC DNA]</scope>
    <source>
        <strain evidence="2">PF1309</strain>
    </source>
</reference>
<accession>A0A2A2M5X4</accession>
<dbReference type="Proteomes" id="UP000218231">
    <property type="component" value="Unassembled WGS sequence"/>
</dbReference>
<name>A0A2A2M5X4_9BILA</name>
<keyword evidence="3" id="KW-1185">Reference proteome</keyword>
<dbReference type="AlphaFoldDB" id="A0A2A2M5X4"/>
<sequence length="87" mass="9127">MIWPANDGSVMISWYPVIAVWKHTSPTAAPSAPKPRPQATSPFARTRTPVAPSGFAGMAMGLGSAMAWRALLKLGLGQPVHGAAAFR</sequence>
<evidence type="ECO:0000256" key="1">
    <source>
        <dbReference type="SAM" id="MobiDB-lite"/>
    </source>
</evidence>
<feature type="region of interest" description="Disordered" evidence="1">
    <location>
        <begin position="26"/>
        <end position="48"/>
    </location>
</feature>
<proteinExistence type="predicted"/>